<evidence type="ECO:0000313" key="1">
    <source>
        <dbReference type="EMBL" id="XDJ15223.1"/>
    </source>
</evidence>
<sequence length="138" mass="16057">MATLTEFIDDKIAIALNYRGLSKFNPVEIIVEGNGKKFVVLVSLLEPDTLTVPYNVTWINADPNHEDYKVLMRRVDAEKYDDKDYRGSWSVLSSVEEIFTEEQYFKKKRTRFSVPFLISARRWLLTCALAVSVFLKLR</sequence>
<accession>A0AB39CDZ0</accession>
<dbReference type="EMBL" id="PQ015379">
    <property type="protein sequence ID" value="XDJ15223.1"/>
    <property type="molecule type" value="Genomic_DNA"/>
</dbReference>
<proteinExistence type="predicted"/>
<reference evidence="1" key="1">
    <citation type="submission" date="2024-07" db="EMBL/GenBank/DDBJ databases">
        <authorList>
            <person name="Bringhurst R.M."/>
            <person name="Homer T.E."/>
        </authorList>
    </citation>
    <scope>NUCLEOTIDE SEQUENCE</scope>
</reference>
<organism evidence="1">
    <name type="scientific">Pseudomonas phage HRDY3</name>
    <dbReference type="NCBI Taxonomy" id="3236930"/>
    <lineage>
        <taxon>Viruses</taxon>
    </lineage>
</organism>
<name>A0AB39CDZ0_9VIRU</name>
<protein>
    <submittedName>
        <fullName evidence="1">Tail protein</fullName>
    </submittedName>
</protein>